<evidence type="ECO:0000313" key="1">
    <source>
        <dbReference type="EMBL" id="KDP39831.1"/>
    </source>
</evidence>
<dbReference type="EMBL" id="KK914338">
    <property type="protein sequence ID" value="KDP39831.1"/>
    <property type="molecule type" value="Genomic_DNA"/>
</dbReference>
<dbReference type="Proteomes" id="UP000027138">
    <property type="component" value="Unassembled WGS sequence"/>
</dbReference>
<reference evidence="1 2" key="1">
    <citation type="journal article" date="2014" name="PLoS ONE">
        <title>Global Analysis of Gene Expression Profiles in Physic Nut (Jatropha curcas L.) Seedlings Exposed to Salt Stress.</title>
        <authorList>
            <person name="Zhang L."/>
            <person name="Zhang C."/>
            <person name="Wu P."/>
            <person name="Chen Y."/>
            <person name="Li M."/>
            <person name="Jiang H."/>
            <person name="Wu G."/>
        </authorList>
    </citation>
    <scope>NUCLEOTIDE SEQUENCE [LARGE SCALE GENOMIC DNA]</scope>
    <source>
        <strain evidence="2">cv. GZQX0401</strain>
        <tissue evidence="1">Young leaves</tissue>
    </source>
</reference>
<accession>A0A067KUE9</accession>
<organism evidence="1 2">
    <name type="scientific">Jatropha curcas</name>
    <name type="common">Barbados nut</name>
    <dbReference type="NCBI Taxonomy" id="180498"/>
    <lineage>
        <taxon>Eukaryota</taxon>
        <taxon>Viridiplantae</taxon>
        <taxon>Streptophyta</taxon>
        <taxon>Embryophyta</taxon>
        <taxon>Tracheophyta</taxon>
        <taxon>Spermatophyta</taxon>
        <taxon>Magnoliopsida</taxon>
        <taxon>eudicotyledons</taxon>
        <taxon>Gunneridae</taxon>
        <taxon>Pentapetalae</taxon>
        <taxon>rosids</taxon>
        <taxon>fabids</taxon>
        <taxon>Malpighiales</taxon>
        <taxon>Euphorbiaceae</taxon>
        <taxon>Crotonoideae</taxon>
        <taxon>Jatropheae</taxon>
        <taxon>Jatropha</taxon>
    </lineage>
</organism>
<keyword evidence="2" id="KW-1185">Reference proteome</keyword>
<dbReference type="AlphaFoldDB" id="A0A067KUE9"/>
<evidence type="ECO:0000313" key="2">
    <source>
        <dbReference type="Proteomes" id="UP000027138"/>
    </source>
</evidence>
<protein>
    <submittedName>
        <fullName evidence="1">Uncharacterized protein</fullName>
    </submittedName>
</protein>
<name>A0A067KUE9_JATCU</name>
<gene>
    <name evidence="1" type="ORF">JCGZ_04241</name>
</gene>
<sequence length="60" mass="6586">MIFEQVEHLDHYSSSNTHDPGVSLDLDEVGFLVMYANMKQASVSGNMIASAMQSELKKPG</sequence>
<proteinExistence type="predicted"/>